<evidence type="ECO:0000256" key="6">
    <source>
        <dbReference type="ARBA" id="ARBA00023077"/>
    </source>
</evidence>
<dbReference type="PROSITE" id="PS52016">
    <property type="entry name" value="TONB_DEPENDENT_REC_3"/>
    <property type="match status" value="1"/>
</dbReference>
<reference evidence="16" key="1">
    <citation type="submission" date="2016-10" db="EMBL/GenBank/DDBJ databases">
        <authorList>
            <person name="Varghese N."/>
            <person name="Submissions S."/>
        </authorList>
    </citation>
    <scope>NUCLEOTIDE SEQUENCE [LARGE SCALE GENOMIC DNA]</scope>
    <source>
        <strain evidence="16">DSM 15363</strain>
    </source>
</reference>
<gene>
    <name evidence="15" type="ORF">SAMN04489796_10294</name>
</gene>
<feature type="signal peptide" evidence="12">
    <location>
        <begin position="1"/>
        <end position="19"/>
    </location>
</feature>
<keyword evidence="9 10" id="KW-0998">Cell outer membrane</keyword>
<keyword evidence="2 10" id="KW-0813">Transport</keyword>
<evidence type="ECO:0000259" key="13">
    <source>
        <dbReference type="Pfam" id="PF00593"/>
    </source>
</evidence>
<evidence type="ECO:0000256" key="3">
    <source>
        <dbReference type="ARBA" id="ARBA00022452"/>
    </source>
</evidence>
<accession>A0A1G8B2H2</accession>
<dbReference type="InterPro" id="IPR037066">
    <property type="entry name" value="Plug_dom_sf"/>
</dbReference>
<dbReference type="SUPFAM" id="SSF56935">
    <property type="entry name" value="Porins"/>
    <property type="match status" value="1"/>
</dbReference>
<evidence type="ECO:0000313" key="16">
    <source>
        <dbReference type="Proteomes" id="UP000199492"/>
    </source>
</evidence>
<evidence type="ECO:0000313" key="15">
    <source>
        <dbReference type="EMBL" id="SDH27334.1"/>
    </source>
</evidence>
<dbReference type="EMBL" id="FNCZ01000002">
    <property type="protein sequence ID" value="SDH27334.1"/>
    <property type="molecule type" value="Genomic_DNA"/>
</dbReference>
<dbReference type="Proteomes" id="UP000199492">
    <property type="component" value="Unassembled WGS sequence"/>
</dbReference>
<evidence type="ECO:0000256" key="9">
    <source>
        <dbReference type="ARBA" id="ARBA00023237"/>
    </source>
</evidence>
<dbReference type="GO" id="GO:0009279">
    <property type="term" value="C:cell outer membrane"/>
    <property type="evidence" value="ECO:0007669"/>
    <property type="project" value="UniProtKB-SubCell"/>
</dbReference>
<dbReference type="InterPro" id="IPR000531">
    <property type="entry name" value="Beta-barrel_TonB"/>
</dbReference>
<comment type="subcellular location">
    <subcellularLocation>
        <location evidence="1 10">Cell outer membrane</location>
        <topology evidence="1 10">Multi-pass membrane protein</topology>
    </subcellularLocation>
</comment>
<dbReference type="Pfam" id="PF00593">
    <property type="entry name" value="TonB_dep_Rec_b-barrel"/>
    <property type="match status" value="1"/>
</dbReference>
<keyword evidence="16" id="KW-1185">Reference proteome</keyword>
<keyword evidence="7 10" id="KW-0472">Membrane</keyword>
<dbReference type="Pfam" id="PF07715">
    <property type="entry name" value="Plug"/>
    <property type="match status" value="1"/>
</dbReference>
<evidence type="ECO:0000256" key="7">
    <source>
        <dbReference type="ARBA" id="ARBA00023136"/>
    </source>
</evidence>
<feature type="chain" id="PRO_5011529167" evidence="12">
    <location>
        <begin position="20"/>
        <end position="616"/>
    </location>
</feature>
<dbReference type="InterPro" id="IPR036942">
    <property type="entry name" value="Beta-barrel_TonB_sf"/>
</dbReference>
<evidence type="ECO:0000256" key="5">
    <source>
        <dbReference type="ARBA" id="ARBA00022729"/>
    </source>
</evidence>
<sequence>MIRVVLLFLLLLFGSVAKAQTSTDSIQRLDEVVLSDVKLKRYSHGYKVTVLNDSLLQKNRSSFTDILRFNSNLYFKENGYGMVSSPSFRGTNASQTAVIWNGISINSQLTGQTDFNTINTTNFKSVIIRSGGGSVQYGSGAIGGSIHLNNTLSFSPHFDNTMTLSYGSYDTKNVSYLSSYAKDKWSFNIGLNYIDSDNDYKYLSTDKRNTNGAYYNGSINANVGYVISPKDVIKLYHQTFLGEREFSGTISSPSLAKYEDQNFRTMLEWSRQGDKAFSKLKVAHLQEHFKYFGNKNTENYTFGKINTYLINYTADINLLTHLKLKPIVSYNYYEGNGSSFGDPNRKEFSTTALLQYTPNEKWQYGLNLRQDVTSGFESPLLFSFDVAYEVSDYYTLKLNGSKNYRVPTFNDLYWQPGGNLDLVPETSYQIDLGQDISYKSAKLNLNAFYIKTTDLIQWKPNTSGFWSPENIAETQNYGAEASLDVSKKIKEHHLSLQFNYAFTVSEDLESNKQLIYVPYHKANINLAYAYKRMSLFFQHLYNGEVYTTTENLSGRFYSVEAYQVSNFGMTYQLFKTKSQHIDVSLNVNNLFNTVYENVAFRPMPDRNFNFQIQYKF</sequence>
<evidence type="ECO:0000259" key="14">
    <source>
        <dbReference type="Pfam" id="PF07715"/>
    </source>
</evidence>
<dbReference type="STRING" id="262004.SAMN04489796_10294"/>
<evidence type="ECO:0000256" key="8">
    <source>
        <dbReference type="ARBA" id="ARBA00023170"/>
    </source>
</evidence>
<comment type="similarity">
    <text evidence="10 11">Belongs to the TonB-dependent receptor family.</text>
</comment>
<organism evidence="15 16">
    <name type="scientific">Winogradskyella thalassocola</name>
    <dbReference type="NCBI Taxonomy" id="262004"/>
    <lineage>
        <taxon>Bacteria</taxon>
        <taxon>Pseudomonadati</taxon>
        <taxon>Bacteroidota</taxon>
        <taxon>Flavobacteriia</taxon>
        <taxon>Flavobacteriales</taxon>
        <taxon>Flavobacteriaceae</taxon>
        <taxon>Winogradskyella</taxon>
    </lineage>
</organism>
<keyword evidence="5 12" id="KW-0732">Signal</keyword>
<dbReference type="GO" id="GO:0044718">
    <property type="term" value="P:siderophore transmembrane transport"/>
    <property type="evidence" value="ECO:0007669"/>
    <property type="project" value="TreeGrafter"/>
</dbReference>
<dbReference type="GO" id="GO:0015344">
    <property type="term" value="F:siderophore uptake transmembrane transporter activity"/>
    <property type="evidence" value="ECO:0007669"/>
    <property type="project" value="TreeGrafter"/>
</dbReference>
<proteinExistence type="inferred from homology"/>
<feature type="domain" description="TonB-dependent receptor-like beta-barrel" evidence="13">
    <location>
        <begin position="202"/>
        <end position="590"/>
    </location>
</feature>
<evidence type="ECO:0000256" key="11">
    <source>
        <dbReference type="RuleBase" id="RU003357"/>
    </source>
</evidence>
<dbReference type="Gene3D" id="2.170.130.10">
    <property type="entry name" value="TonB-dependent receptor, plug domain"/>
    <property type="match status" value="1"/>
</dbReference>
<evidence type="ECO:0000256" key="12">
    <source>
        <dbReference type="SAM" id="SignalP"/>
    </source>
</evidence>
<dbReference type="AlphaFoldDB" id="A0A1G8B2H2"/>
<evidence type="ECO:0000256" key="4">
    <source>
        <dbReference type="ARBA" id="ARBA00022692"/>
    </source>
</evidence>
<evidence type="ECO:0000256" key="10">
    <source>
        <dbReference type="PROSITE-ProRule" id="PRU01360"/>
    </source>
</evidence>
<name>A0A1G8B2H2_9FLAO</name>
<feature type="domain" description="TonB-dependent receptor plug" evidence="14">
    <location>
        <begin position="47"/>
        <end position="144"/>
    </location>
</feature>
<evidence type="ECO:0000256" key="2">
    <source>
        <dbReference type="ARBA" id="ARBA00022448"/>
    </source>
</evidence>
<dbReference type="RefSeq" id="WP_245710172.1">
    <property type="nucleotide sequence ID" value="NZ_FNCZ01000002.1"/>
</dbReference>
<keyword evidence="8" id="KW-0675">Receptor</keyword>
<keyword evidence="3 10" id="KW-1134">Transmembrane beta strand</keyword>
<dbReference type="InterPro" id="IPR012910">
    <property type="entry name" value="Plug_dom"/>
</dbReference>
<dbReference type="PANTHER" id="PTHR30069">
    <property type="entry name" value="TONB-DEPENDENT OUTER MEMBRANE RECEPTOR"/>
    <property type="match status" value="1"/>
</dbReference>
<dbReference type="PANTHER" id="PTHR30069:SF29">
    <property type="entry name" value="HEMOGLOBIN AND HEMOGLOBIN-HAPTOGLOBIN-BINDING PROTEIN 1-RELATED"/>
    <property type="match status" value="1"/>
</dbReference>
<keyword evidence="4 10" id="KW-0812">Transmembrane</keyword>
<evidence type="ECO:0000256" key="1">
    <source>
        <dbReference type="ARBA" id="ARBA00004571"/>
    </source>
</evidence>
<dbReference type="InterPro" id="IPR039426">
    <property type="entry name" value="TonB-dep_rcpt-like"/>
</dbReference>
<dbReference type="Gene3D" id="2.40.170.20">
    <property type="entry name" value="TonB-dependent receptor, beta-barrel domain"/>
    <property type="match status" value="1"/>
</dbReference>
<protein>
    <submittedName>
        <fullName evidence="15">Iron complex outermembrane recepter protein</fullName>
    </submittedName>
</protein>
<keyword evidence="6 11" id="KW-0798">TonB box</keyword>